<dbReference type="EMBL" id="UYSU01039771">
    <property type="protein sequence ID" value="VDM01670.1"/>
    <property type="molecule type" value="Genomic_DNA"/>
</dbReference>
<evidence type="ECO:0000313" key="2">
    <source>
        <dbReference type="Proteomes" id="UP000275846"/>
    </source>
</evidence>
<reference evidence="3" key="1">
    <citation type="submission" date="2016-06" db="UniProtKB">
        <authorList>
            <consortium name="WormBaseParasite"/>
        </authorList>
    </citation>
    <scope>IDENTIFICATION</scope>
</reference>
<sequence>MGQDTGFIETVAFAIEEVRHILSSSKPEKAPGPDEIPELALKELSMKLEKPHELSSRCQQGQLAALTVEDSQPRSLM</sequence>
<name>A0A183TFN6_SCHSO</name>
<reference evidence="1 2" key="2">
    <citation type="submission" date="2018-11" db="EMBL/GenBank/DDBJ databases">
        <authorList>
            <consortium name="Pathogen Informatics"/>
        </authorList>
    </citation>
    <scope>NUCLEOTIDE SEQUENCE [LARGE SCALE GENOMIC DNA]</scope>
    <source>
        <strain evidence="1 2">NST_G2</strain>
    </source>
</reference>
<proteinExistence type="predicted"/>
<evidence type="ECO:0000313" key="3">
    <source>
        <dbReference type="WBParaSite" id="SSLN_0001585801-mRNA-1"/>
    </source>
</evidence>
<dbReference type="AlphaFoldDB" id="A0A183TFN6"/>
<evidence type="ECO:0000313" key="1">
    <source>
        <dbReference type="EMBL" id="VDM01670.1"/>
    </source>
</evidence>
<organism evidence="3">
    <name type="scientific">Schistocephalus solidus</name>
    <name type="common">Tapeworm</name>
    <dbReference type="NCBI Taxonomy" id="70667"/>
    <lineage>
        <taxon>Eukaryota</taxon>
        <taxon>Metazoa</taxon>
        <taxon>Spiralia</taxon>
        <taxon>Lophotrochozoa</taxon>
        <taxon>Platyhelminthes</taxon>
        <taxon>Cestoda</taxon>
        <taxon>Eucestoda</taxon>
        <taxon>Diphyllobothriidea</taxon>
        <taxon>Diphyllobothriidae</taxon>
        <taxon>Schistocephalus</taxon>
    </lineage>
</organism>
<gene>
    <name evidence="1" type="ORF">SSLN_LOCUS15284</name>
</gene>
<dbReference type="WBParaSite" id="SSLN_0001585801-mRNA-1">
    <property type="protein sequence ID" value="SSLN_0001585801-mRNA-1"/>
    <property type="gene ID" value="SSLN_0001585801"/>
</dbReference>
<keyword evidence="2" id="KW-1185">Reference proteome</keyword>
<dbReference type="Proteomes" id="UP000275846">
    <property type="component" value="Unassembled WGS sequence"/>
</dbReference>
<accession>A0A183TFN6</accession>
<protein>
    <submittedName>
        <fullName evidence="1 3">Uncharacterized protein</fullName>
    </submittedName>
</protein>